<keyword evidence="4" id="KW-0238">DNA-binding</keyword>
<dbReference type="Gene3D" id="1.10.10.10">
    <property type="entry name" value="Winged helix-like DNA-binding domain superfamily/Winged helix DNA-binding domain"/>
    <property type="match status" value="1"/>
</dbReference>
<gene>
    <name evidence="7" type="ORF">BS640_10445</name>
</gene>
<evidence type="ECO:0000256" key="5">
    <source>
        <dbReference type="ARBA" id="ARBA00023163"/>
    </source>
</evidence>
<evidence type="ECO:0000259" key="6">
    <source>
        <dbReference type="PROSITE" id="PS50931"/>
    </source>
</evidence>
<dbReference type="EMBL" id="MRWE01000014">
    <property type="protein sequence ID" value="ORJ25608.1"/>
    <property type="molecule type" value="Genomic_DNA"/>
</dbReference>
<keyword evidence="3" id="KW-0805">Transcription regulation</keyword>
<evidence type="ECO:0000313" key="8">
    <source>
        <dbReference type="Proteomes" id="UP000192536"/>
    </source>
</evidence>
<dbReference type="GO" id="GO:0043565">
    <property type="term" value="F:sequence-specific DNA binding"/>
    <property type="evidence" value="ECO:0007669"/>
    <property type="project" value="TreeGrafter"/>
</dbReference>
<keyword evidence="2" id="KW-0678">Repressor</keyword>
<dbReference type="InterPro" id="IPR036390">
    <property type="entry name" value="WH_DNA-bd_sf"/>
</dbReference>
<name>A0A1X0WFP1_9GAMM</name>
<evidence type="ECO:0000256" key="2">
    <source>
        <dbReference type="ARBA" id="ARBA00022491"/>
    </source>
</evidence>
<evidence type="ECO:0000313" key="7">
    <source>
        <dbReference type="EMBL" id="ORJ25608.1"/>
    </source>
</evidence>
<keyword evidence="5" id="KW-0804">Transcription</keyword>
<dbReference type="InterPro" id="IPR058163">
    <property type="entry name" value="LysR-type_TF_proteobact-type"/>
</dbReference>
<dbReference type="GeneID" id="93567943"/>
<dbReference type="GO" id="GO:0006351">
    <property type="term" value="P:DNA-templated transcription"/>
    <property type="evidence" value="ECO:0007669"/>
    <property type="project" value="TreeGrafter"/>
</dbReference>
<evidence type="ECO:0000256" key="3">
    <source>
        <dbReference type="ARBA" id="ARBA00023015"/>
    </source>
</evidence>
<dbReference type="RefSeq" id="WP_017492570.1">
    <property type="nucleotide sequence ID" value="NZ_CP049603.1"/>
</dbReference>
<keyword evidence="8" id="KW-1185">Reference proteome</keyword>
<protein>
    <submittedName>
        <fullName evidence="7">LysR family transcriptional regulator</fullName>
    </submittedName>
</protein>
<comment type="similarity">
    <text evidence="1">Belongs to the LysR transcriptional regulatory family.</text>
</comment>
<dbReference type="Pfam" id="PF00126">
    <property type="entry name" value="HTH_1"/>
    <property type="match status" value="1"/>
</dbReference>
<reference evidence="7 8" key="1">
    <citation type="journal article" date="2017" name="Int. J. Syst. Evol. Microbiol.">
        <title>Rouxiella badensis sp. nov. and Rouxiella silvae sp. nov. isolated from peat bog soil in Germany and emendation of the genus description.</title>
        <authorList>
            <person name="Le Fleche-Mateos A."/>
            <person name="Kugler J.H."/>
            <person name="Hansen S.H."/>
            <person name="Syldatk C."/>
            <person name="Hausmann R."/>
            <person name="Lomprez F."/>
            <person name="Vandenbogaert M."/>
            <person name="Manuguerra J.C."/>
            <person name="Grimont P.A."/>
        </authorList>
    </citation>
    <scope>NUCLEOTIDE SEQUENCE [LARGE SCALE GENOMIC DNA]</scope>
    <source>
        <strain evidence="7 8">DSM 100043</strain>
    </source>
</reference>
<dbReference type="InterPro" id="IPR000847">
    <property type="entry name" value="LysR_HTH_N"/>
</dbReference>
<evidence type="ECO:0000256" key="1">
    <source>
        <dbReference type="ARBA" id="ARBA00009437"/>
    </source>
</evidence>
<sequence length="315" mass="34679">MSKLSGIEIFVQVAETRSFSETAKQLGVSSSAVGKSIARLESRLSAQLFYRSTRSMTLTTEGAQYLERCRRILAEVESAELELMESHLAPQGQLKISLPFVDVIVLPLVGGFMQRYPQITLDIDMTDRMVDIIEEGFDAVIRTGTPVDSRLKSRFLGGYQRVIVASPDYLAQRGTPRHTSDLAQHACLLHKYPSTGRIEQWTGVPDASELPAAMVCNTNRVIIDATLKGLGIACLPEYQARSLLQEGKLTQVLPHLPAAENGYWALWPVSKHVTPKLRAFIDYLAAYFAENPLNAQPGVAIQGVSENCSTGLPME</sequence>
<comment type="caution">
    <text evidence="7">The sequence shown here is derived from an EMBL/GenBank/DDBJ whole genome shotgun (WGS) entry which is preliminary data.</text>
</comment>
<dbReference type="STRING" id="1646377.BS640_10445"/>
<dbReference type="InterPro" id="IPR036388">
    <property type="entry name" value="WH-like_DNA-bd_sf"/>
</dbReference>
<dbReference type="SUPFAM" id="SSF46785">
    <property type="entry name" value="Winged helix' DNA-binding domain"/>
    <property type="match status" value="1"/>
</dbReference>
<dbReference type="PROSITE" id="PS50931">
    <property type="entry name" value="HTH_LYSR"/>
    <property type="match status" value="1"/>
</dbReference>
<evidence type="ECO:0000256" key="4">
    <source>
        <dbReference type="ARBA" id="ARBA00023125"/>
    </source>
</evidence>
<dbReference type="PANTHER" id="PTHR30537:SF72">
    <property type="entry name" value="LYSR FAMILY TRANSCRIPTIONAL REGULATOR"/>
    <property type="match status" value="1"/>
</dbReference>
<dbReference type="InterPro" id="IPR005119">
    <property type="entry name" value="LysR_subst-bd"/>
</dbReference>
<organism evidence="7 8">
    <name type="scientific">Rouxiella badensis</name>
    <dbReference type="NCBI Taxonomy" id="1646377"/>
    <lineage>
        <taxon>Bacteria</taxon>
        <taxon>Pseudomonadati</taxon>
        <taxon>Pseudomonadota</taxon>
        <taxon>Gammaproteobacteria</taxon>
        <taxon>Enterobacterales</taxon>
        <taxon>Yersiniaceae</taxon>
        <taxon>Rouxiella</taxon>
    </lineage>
</organism>
<feature type="domain" description="HTH lysR-type" evidence="6">
    <location>
        <begin position="1"/>
        <end position="59"/>
    </location>
</feature>
<accession>A0A1X0WFP1</accession>
<dbReference type="SUPFAM" id="SSF53850">
    <property type="entry name" value="Periplasmic binding protein-like II"/>
    <property type="match status" value="1"/>
</dbReference>
<dbReference type="FunFam" id="1.10.10.10:FF:000001">
    <property type="entry name" value="LysR family transcriptional regulator"/>
    <property type="match status" value="1"/>
</dbReference>
<dbReference type="Pfam" id="PF03466">
    <property type="entry name" value="LysR_substrate"/>
    <property type="match status" value="1"/>
</dbReference>
<proteinExistence type="inferred from homology"/>
<dbReference type="CDD" id="cd08476">
    <property type="entry name" value="PBP2_CrgA_like_7"/>
    <property type="match status" value="1"/>
</dbReference>
<dbReference type="Proteomes" id="UP000192536">
    <property type="component" value="Unassembled WGS sequence"/>
</dbReference>
<dbReference type="GO" id="GO:0003700">
    <property type="term" value="F:DNA-binding transcription factor activity"/>
    <property type="evidence" value="ECO:0007669"/>
    <property type="project" value="InterPro"/>
</dbReference>
<dbReference type="AlphaFoldDB" id="A0A1X0WFP1"/>
<dbReference type="PANTHER" id="PTHR30537">
    <property type="entry name" value="HTH-TYPE TRANSCRIPTIONAL REGULATOR"/>
    <property type="match status" value="1"/>
</dbReference>
<dbReference type="Gene3D" id="3.40.190.290">
    <property type="match status" value="1"/>
</dbReference>